<organism evidence="1 2">
    <name type="scientific">Plantactinospora soyae</name>
    <dbReference type="NCBI Taxonomy" id="1544732"/>
    <lineage>
        <taxon>Bacteria</taxon>
        <taxon>Bacillati</taxon>
        <taxon>Actinomycetota</taxon>
        <taxon>Actinomycetes</taxon>
        <taxon>Micromonosporales</taxon>
        <taxon>Micromonosporaceae</taxon>
        <taxon>Plantactinospora</taxon>
    </lineage>
</organism>
<gene>
    <name evidence="1" type="ORF">H4W31_004261</name>
</gene>
<proteinExistence type="predicted"/>
<comment type="caution">
    <text evidence="1">The sequence shown here is derived from an EMBL/GenBank/DDBJ whole genome shotgun (WGS) entry which is preliminary data.</text>
</comment>
<reference evidence="1" key="1">
    <citation type="submission" date="2020-10" db="EMBL/GenBank/DDBJ databases">
        <title>Sequencing the genomes of 1000 actinobacteria strains.</title>
        <authorList>
            <person name="Klenk H.-P."/>
        </authorList>
    </citation>
    <scope>NUCLEOTIDE SEQUENCE</scope>
    <source>
        <strain evidence="1">DSM 46832</strain>
    </source>
</reference>
<protein>
    <submittedName>
        <fullName evidence="1">Uncharacterized protein</fullName>
    </submittedName>
</protein>
<evidence type="ECO:0000313" key="2">
    <source>
        <dbReference type="Proteomes" id="UP000649753"/>
    </source>
</evidence>
<accession>A0A927R0G4</accession>
<keyword evidence="2" id="KW-1185">Reference proteome</keyword>
<dbReference type="RefSeq" id="WP_192768242.1">
    <property type="nucleotide sequence ID" value="NZ_JADBEB010000001.1"/>
</dbReference>
<dbReference type="AlphaFoldDB" id="A0A927R0G4"/>
<evidence type="ECO:0000313" key="1">
    <source>
        <dbReference type="EMBL" id="MBE1488623.1"/>
    </source>
</evidence>
<dbReference type="EMBL" id="JADBEB010000001">
    <property type="protein sequence ID" value="MBE1488623.1"/>
    <property type="molecule type" value="Genomic_DNA"/>
</dbReference>
<dbReference type="Proteomes" id="UP000649753">
    <property type="component" value="Unassembled WGS sequence"/>
</dbReference>
<sequence>MPADPIGAVKRELLVRQLDSWTPVALHRSRRATFAQAYTGPDGGTADAALRVFVEFADLLRGRRMTVLTIAGATDELAVRHTAVQSELPAEVTAHLMPGDLARLPVALKAGGAAGTPVLAYLDATGGPGPDRDTIAAVTNGRPAELLLALDPPGPSDPDLRRTLTEAGFPLVTEVDLVADAPAEPERADAPAEPERIVFATAAGKRLDAFKDALWAVDEYAGVRYRDPGDPDGHLLDISLTPHPGPLRRELLARLATAGRASVTELRQFTAERTVYRAADTNRVLGVLLAAGLVDRDPAAGRLSGDVTITAI</sequence>
<name>A0A927R0G4_9ACTN</name>